<protein>
    <submittedName>
        <fullName evidence="1">Uncharacterized protein</fullName>
    </submittedName>
</protein>
<name>C4XFM5_MYCFP</name>
<dbReference type="HOGENOM" id="CLU_210983_0_0_14"/>
<keyword evidence="2" id="KW-1185">Reference proteome</keyword>
<evidence type="ECO:0000313" key="2">
    <source>
        <dbReference type="Proteomes" id="UP000006810"/>
    </source>
</evidence>
<dbReference type="PATRIC" id="fig|496833.3.peg.275"/>
<dbReference type="Proteomes" id="UP000006810">
    <property type="component" value="Chromosome"/>
</dbReference>
<proteinExistence type="predicted"/>
<dbReference type="KEGG" id="mfp:MBIO_0682"/>
<sequence>MIIFIMFITNTNERMVLNKLKNHNVNGVLAVFESFDINKMVYNKIKGYISHQIWIRRS</sequence>
<dbReference type="AlphaFoldDB" id="C4XFM5"/>
<organism evidence="1 2">
    <name type="scientific">Mycoplasmopsis fermentans (strain ATCC 19989 / NBRC 14854 / NCTC 10117 / PG18)</name>
    <name type="common">Mycoplasma fermentans</name>
    <dbReference type="NCBI Taxonomy" id="496833"/>
    <lineage>
        <taxon>Bacteria</taxon>
        <taxon>Bacillati</taxon>
        <taxon>Mycoplasmatota</taxon>
        <taxon>Mycoplasmoidales</taxon>
        <taxon>Metamycoplasmataceae</taxon>
        <taxon>Mycoplasmopsis</taxon>
    </lineage>
</organism>
<accession>C4XFM5</accession>
<reference evidence="1 2" key="1">
    <citation type="journal article" date="2009" name="Curr. Microbiol.">
        <title>Molecular cloning and expression of a novel cholinephosphotransferase involved in glycoglycerophospholipid biosynthesis of Mycoplasma fermentans.</title>
        <authorList>
            <person name="Ishida N."/>
            <person name="Irikura D."/>
            <person name="Matsuda K."/>
            <person name="Sato S."/>
            <person name="Asano K."/>
        </authorList>
    </citation>
    <scope>NUCLEOTIDE SEQUENCE [LARGE SCALE GENOMIC DNA]</scope>
    <source>
        <strain evidence="2">ATCC 19989 / NBRC 14854 / NCTC 10117 / PG18</strain>
    </source>
</reference>
<evidence type="ECO:0000313" key="1">
    <source>
        <dbReference type="EMBL" id="BAH69947.1"/>
    </source>
</evidence>
<dbReference type="EMBL" id="AP009608">
    <property type="protein sequence ID" value="BAH69947.1"/>
    <property type="molecule type" value="Genomic_DNA"/>
</dbReference>
<gene>
    <name evidence="1" type="ordered locus">MBIO_0682</name>
</gene>